<feature type="region of interest" description="Disordered" evidence="1">
    <location>
        <begin position="1"/>
        <end position="46"/>
    </location>
</feature>
<feature type="compositionally biased region" description="Polar residues" evidence="1">
    <location>
        <begin position="14"/>
        <end position="26"/>
    </location>
</feature>
<comment type="caution">
    <text evidence="2">The sequence shown here is derived from an EMBL/GenBank/DDBJ whole genome shotgun (WGS) entry which is preliminary data.</text>
</comment>
<evidence type="ECO:0000313" key="3">
    <source>
        <dbReference type="Proteomes" id="UP000606786"/>
    </source>
</evidence>
<gene>
    <name evidence="2" type="ORF">CCAP1982_LOCUS13287</name>
</gene>
<organism evidence="2 3">
    <name type="scientific">Ceratitis capitata</name>
    <name type="common">Mediterranean fruit fly</name>
    <name type="synonym">Tephritis capitata</name>
    <dbReference type="NCBI Taxonomy" id="7213"/>
    <lineage>
        <taxon>Eukaryota</taxon>
        <taxon>Metazoa</taxon>
        <taxon>Ecdysozoa</taxon>
        <taxon>Arthropoda</taxon>
        <taxon>Hexapoda</taxon>
        <taxon>Insecta</taxon>
        <taxon>Pterygota</taxon>
        <taxon>Neoptera</taxon>
        <taxon>Endopterygota</taxon>
        <taxon>Diptera</taxon>
        <taxon>Brachycera</taxon>
        <taxon>Muscomorpha</taxon>
        <taxon>Tephritoidea</taxon>
        <taxon>Tephritidae</taxon>
        <taxon>Ceratitis</taxon>
        <taxon>Ceratitis</taxon>
    </lineage>
</organism>
<dbReference type="Proteomes" id="UP000606786">
    <property type="component" value="Unassembled WGS sequence"/>
</dbReference>
<evidence type="ECO:0000313" key="2">
    <source>
        <dbReference type="EMBL" id="CAD7004903.1"/>
    </source>
</evidence>
<proteinExistence type="predicted"/>
<reference evidence="2" key="1">
    <citation type="submission" date="2020-11" db="EMBL/GenBank/DDBJ databases">
        <authorList>
            <person name="Whitehead M."/>
        </authorList>
    </citation>
    <scope>NUCLEOTIDE SEQUENCE</scope>
    <source>
        <strain evidence="2">EGII</strain>
    </source>
</reference>
<sequence>MSSKIAGFLGGSCSRPQRNAMEQPTNMAREEDARSRRRRNWQTRSQTSKALASSLLVLCGPLRTSAALTMLDGD</sequence>
<name>A0A811V5S1_CERCA</name>
<dbReference type="EMBL" id="CAJHJT010000034">
    <property type="protein sequence ID" value="CAD7004903.1"/>
    <property type="molecule type" value="Genomic_DNA"/>
</dbReference>
<dbReference type="AlphaFoldDB" id="A0A811V5S1"/>
<protein>
    <submittedName>
        <fullName evidence="2">(Mediterranean fruit fly) hypothetical protein</fullName>
    </submittedName>
</protein>
<evidence type="ECO:0000256" key="1">
    <source>
        <dbReference type="SAM" id="MobiDB-lite"/>
    </source>
</evidence>
<accession>A0A811V5S1</accession>
<feature type="non-terminal residue" evidence="2">
    <location>
        <position position="74"/>
    </location>
</feature>
<keyword evidence="3" id="KW-1185">Reference proteome</keyword>